<dbReference type="Pfam" id="PF00440">
    <property type="entry name" value="TetR_N"/>
    <property type="match status" value="1"/>
</dbReference>
<dbReference type="GO" id="GO:0045892">
    <property type="term" value="P:negative regulation of DNA-templated transcription"/>
    <property type="evidence" value="ECO:0007669"/>
    <property type="project" value="UniProtKB-ARBA"/>
</dbReference>
<dbReference type="PANTHER" id="PTHR30055">
    <property type="entry name" value="HTH-TYPE TRANSCRIPTIONAL REGULATOR RUTR"/>
    <property type="match status" value="1"/>
</dbReference>
<dbReference type="EMBL" id="JAALHA020000017">
    <property type="protein sequence ID" value="MDR9898311.1"/>
    <property type="molecule type" value="Genomic_DNA"/>
</dbReference>
<dbReference type="InterPro" id="IPR001647">
    <property type="entry name" value="HTH_TetR"/>
</dbReference>
<evidence type="ECO:0000313" key="7">
    <source>
        <dbReference type="Proteomes" id="UP000667802"/>
    </source>
</evidence>
<keyword evidence="2 4" id="KW-0238">DNA-binding</keyword>
<reference evidence="7" key="1">
    <citation type="journal article" date="2021" name="Science">
        <title>Hunting the eagle killer: A cyanobacterial neurotoxin causes vacuolar myelinopathy.</title>
        <authorList>
            <person name="Breinlinger S."/>
            <person name="Phillips T.J."/>
            <person name="Haram B.N."/>
            <person name="Mares J."/>
            <person name="Martinez Yerena J.A."/>
            <person name="Hrouzek P."/>
            <person name="Sobotka R."/>
            <person name="Henderson W.M."/>
            <person name="Schmieder P."/>
            <person name="Williams S.M."/>
            <person name="Lauderdale J.D."/>
            <person name="Wilde H.D."/>
            <person name="Gerrin W."/>
            <person name="Kust A."/>
            <person name="Washington J.W."/>
            <person name="Wagner C."/>
            <person name="Geier B."/>
            <person name="Liebeke M."/>
            <person name="Enke H."/>
            <person name="Niedermeyer T.H.J."/>
            <person name="Wilde S.B."/>
        </authorList>
    </citation>
    <scope>NUCLEOTIDE SEQUENCE [LARGE SCALE GENOMIC DNA]</scope>
    <source>
        <strain evidence="7">Thurmond2011</strain>
    </source>
</reference>
<dbReference type="PROSITE" id="PS01081">
    <property type="entry name" value="HTH_TETR_1"/>
    <property type="match status" value="1"/>
</dbReference>
<dbReference type="InterPro" id="IPR023772">
    <property type="entry name" value="DNA-bd_HTH_TetR-type_CS"/>
</dbReference>
<dbReference type="GO" id="GO:0000976">
    <property type="term" value="F:transcription cis-regulatory region binding"/>
    <property type="evidence" value="ECO:0007669"/>
    <property type="project" value="TreeGrafter"/>
</dbReference>
<dbReference type="SUPFAM" id="SSF48498">
    <property type="entry name" value="Tetracyclin repressor-like, C-terminal domain"/>
    <property type="match status" value="1"/>
</dbReference>
<dbReference type="PRINTS" id="PR00455">
    <property type="entry name" value="HTHTETR"/>
</dbReference>
<organism evidence="6 7">
    <name type="scientific">Aetokthonos hydrillicola Thurmond2011</name>
    <dbReference type="NCBI Taxonomy" id="2712845"/>
    <lineage>
        <taxon>Bacteria</taxon>
        <taxon>Bacillati</taxon>
        <taxon>Cyanobacteriota</taxon>
        <taxon>Cyanophyceae</taxon>
        <taxon>Nostocales</taxon>
        <taxon>Hapalosiphonaceae</taxon>
        <taxon>Aetokthonos</taxon>
    </lineage>
</organism>
<dbReference type="InterPro" id="IPR039536">
    <property type="entry name" value="TetR_C_Proteobacteria"/>
</dbReference>
<dbReference type="FunFam" id="1.10.10.60:FF:000141">
    <property type="entry name" value="TetR family transcriptional regulator"/>
    <property type="match status" value="1"/>
</dbReference>
<dbReference type="AlphaFoldDB" id="A0AAP5M7M9"/>
<dbReference type="Pfam" id="PF14246">
    <property type="entry name" value="TetR_C_7"/>
    <property type="match status" value="1"/>
</dbReference>
<dbReference type="PANTHER" id="PTHR30055:SF146">
    <property type="entry name" value="HTH-TYPE TRANSCRIPTIONAL DUAL REGULATOR CECR"/>
    <property type="match status" value="1"/>
</dbReference>
<evidence type="ECO:0000256" key="3">
    <source>
        <dbReference type="ARBA" id="ARBA00023163"/>
    </source>
</evidence>
<feature type="domain" description="HTH tetR-type" evidence="5">
    <location>
        <begin position="13"/>
        <end position="73"/>
    </location>
</feature>
<proteinExistence type="predicted"/>
<feature type="DNA-binding region" description="H-T-H motif" evidence="4">
    <location>
        <begin position="36"/>
        <end position="55"/>
    </location>
</feature>
<dbReference type="PROSITE" id="PS50977">
    <property type="entry name" value="HTH_TETR_2"/>
    <property type="match status" value="1"/>
</dbReference>
<gene>
    <name evidence="6" type="ORF">G7B40_027670</name>
</gene>
<evidence type="ECO:0000256" key="1">
    <source>
        <dbReference type="ARBA" id="ARBA00023015"/>
    </source>
</evidence>
<dbReference type="Proteomes" id="UP000667802">
    <property type="component" value="Unassembled WGS sequence"/>
</dbReference>
<evidence type="ECO:0000256" key="4">
    <source>
        <dbReference type="PROSITE-ProRule" id="PRU00335"/>
    </source>
</evidence>
<evidence type="ECO:0000259" key="5">
    <source>
        <dbReference type="PROSITE" id="PS50977"/>
    </source>
</evidence>
<dbReference type="InterPro" id="IPR036271">
    <property type="entry name" value="Tet_transcr_reg_TetR-rel_C_sf"/>
</dbReference>
<dbReference type="InterPro" id="IPR050109">
    <property type="entry name" value="HTH-type_TetR-like_transc_reg"/>
</dbReference>
<accession>A0AAP5M7M9</accession>
<dbReference type="InterPro" id="IPR009057">
    <property type="entry name" value="Homeodomain-like_sf"/>
</dbReference>
<sequence length="204" mass="23191">MKPTKAELLRPDSEKAETILAGARQEFMERGYAAASMDRIANAAKVSKPTLYSYFQDKEGLFTALIEQLSQGCPQELLWLQNPHTLEEPPDIVLQRLATKILEQFTGEQPLFFLIRIMIGESGRFPSLAKAFISKFEKQNIHILTEYLTAHPQISLPDPEMAARIFMGTLIHHIITHEILHGRDVVTVERDRLIESLVTLIVKK</sequence>
<protein>
    <submittedName>
        <fullName evidence="6">TetR/AcrR family transcriptional regulator</fullName>
    </submittedName>
</protein>
<keyword evidence="1" id="KW-0805">Transcription regulation</keyword>
<keyword evidence="7" id="KW-1185">Reference proteome</keyword>
<comment type="caution">
    <text evidence="6">The sequence shown here is derived from an EMBL/GenBank/DDBJ whole genome shotgun (WGS) entry which is preliminary data.</text>
</comment>
<evidence type="ECO:0000256" key="2">
    <source>
        <dbReference type="ARBA" id="ARBA00023125"/>
    </source>
</evidence>
<keyword evidence="3" id="KW-0804">Transcription</keyword>
<name>A0AAP5M7M9_9CYAN</name>
<dbReference type="Gene3D" id="1.10.357.10">
    <property type="entry name" value="Tetracycline Repressor, domain 2"/>
    <property type="match status" value="1"/>
</dbReference>
<dbReference type="SUPFAM" id="SSF46689">
    <property type="entry name" value="Homeodomain-like"/>
    <property type="match status" value="1"/>
</dbReference>
<dbReference type="RefSeq" id="WP_208346806.1">
    <property type="nucleotide sequence ID" value="NZ_CAWQFN010000458.1"/>
</dbReference>
<dbReference type="GO" id="GO:0003700">
    <property type="term" value="F:DNA-binding transcription factor activity"/>
    <property type="evidence" value="ECO:0007669"/>
    <property type="project" value="TreeGrafter"/>
</dbReference>
<evidence type="ECO:0000313" key="6">
    <source>
        <dbReference type="EMBL" id="MDR9898311.1"/>
    </source>
</evidence>